<name>A0A255Z037_9PROT</name>
<organism evidence="1 2">
    <name type="scientific">Niveispirillum lacus</name>
    <dbReference type="NCBI Taxonomy" id="1981099"/>
    <lineage>
        <taxon>Bacteria</taxon>
        <taxon>Pseudomonadati</taxon>
        <taxon>Pseudomonadota</taxon>
        <taxon>Alphaproteobacteria</taxon>
        <taxon>Rhodospirillales</taxon>
        <taxon>Azospirillaceae</taxon>
        <taxon>Niveispirillum</taxon>
    </lineage>
</organism>
<keyword evidence="2" id="KW-1185">Reference proteome</keyword>
<dbReference type="AlphaFoldDB" id="A0A255Z037"/>
<dbReference type="EMBL" id="NOXU01000027">
    <property type="protein sequence ID" value="OYQ34818.1"/>
    <property type="molecule type" value="Genomic_DNA"/>
</dbReference>
<accession>A0A255Z037</accession>
<proteinExistence type="predicted"/>
<dbReference type="Proteomes" id="UP000216998">
    <property type="component" value="Unassembled WGS sequence"/>
</dbReference>
<protein>
    <submittedName>
        <fullName evidence="1">Uncharacterized protein</fullName>
    </submittedName>
</protein>
<dbReference type="RefSeq" id="WP_094456078.1">
    <property type="nucleotide sequence ID" value="NZ_NOXU01000027.1"/>
</dbReference>
<dbReference type="OrthoDB" id="7351980at2"/>
<evidence type="ECO:0000313" key="2">
    <source>
        <dbReference type="Proteomes" id="UP000216998"/>
    </source>
</evidence>
<reference evidence="1 2" key="1">
    <citation type="submission" date="2017-07" db="EMBL/GenBank/DDBJ databases">
        <title>Niveispirillum cyanobacteriorum sp. nov., isolated from cyanobacterial aggregates in a eutrophic lake.</title>
        <authorList>
            <person name="Cai H."/>
        </authorList>
    </citation>
    <scope>NUCLEOTIDE SEQUENCE [LARGE SCALE GENOMIC DNA]</scope>
    <source>
        <strain evidence="2">TH1-14</strain>
    </source>
</reference>
<sequence length="177" mass="19854">MTGPVLLVVMIVAVAFALALEQSMRRVRDTRRRVTQLLTKRQQQVDRLRVAGRESLILGREVRNQQRTVDHLIEEISQVEAELLRLAHPANRTFVLDEKRGPADVGWYVTVEAPGISIGRNGAPWQGQRRFRVWAADEHAARAKVEKRYSAEQGYSTVSVFPAPPPVANRNGDPAVA</sequence>
<comment type="caution">
    <text evidence="1">The sequence shown here is derived from an EMBL/GenBank/DDBJ whole genome shotgun (WGS) entry which is preliminary data.</text>
</comment>
<evidence type="ECO:0000313" key="1">
    <source>
        <dbReference type="EMBL" id="OYQ34818.1"/>
    </source>
</evidence>
<gene>
    <name evidence="1" type="ORF">CHU95_09510</name>
</gene>